<organism evidence="2">
    <name type="scientific">Prunus dulcis</name>
    <name type="common">Almond</name>
    <name type="synonym">Amygdalus dulcis</name>
    <dbReference type="NCBI Taxonomy" id="3755"/>
    <lineage>
        <taxon>Eukaryota</taxon>
        <taxon>Viridiplantae</taxon>
        <taxon>Streptophyta</taxon>
        <taxon>Embryophyta</taxon>
        <taxon>Tracheophyta</taxon>
        <taxon>Spermatophyta</taxon>
        <taxon>Magnoliopsida</taxon>
        <taxon>eudicotyledons</taxon>
        <taxon>Gunneridae</taxon>
        <taxon>Pentapetalae</taxon>
        <taxon>rosids</taxon>
        <taxon>fabids</taxon>
        <taxon>Rosales</taxon>
        <taxon>Rosaceae</taxon>
        <taxon>Amygdaloideae</taxon>
        <taxon>Amygdaleae</taxon>
        <taxon>Prunus</taxon>
    </lineage>
</organism>
<name>A0A4Y1R4P4_PRUDU</name>
<evidence type="ECO:0000313" key="2">
    <source>
        <dbReference type="EMBL" id="BBG99115.1"/>
    </source>
</evidence>
<dbReference type="EMBL" id="AP019299">
    <property type="protein sequence ID" value="BBG99115.1"/>
    <property type="molecule type" value="Genomic_DNA"/>
</dbReference>
<sequence length="99" mass="11148">MFANERELLEELALLNNTTTRRSRTRPKAQPANNIEPEVGMVGEKRDEGEDQNDPWKKLKDFAGVLYELCRENISDALPNLPASENIECAVAERLFGGC</sequence>
<accession>A0A4Y1R4P4</accession>
<feature type="compositionally biased region" description="Basic and acidic residues" evidence="1">
    <location>
        <begin position="43"/>
        <end position="55"/>
    </location>
</feature>
<protein>
    <submittedName>
        <fullName evidence="2">Uncharacterized protein</fullName>
    </submittedName>
</protein>
<feature type="region of interest" description="Disordered" evidence="1">
    <location>
        <begin position="15"/>
        <end position="55"/>
    </location>
</feature>
<dbReference type="AlphaFoldDB" id="A0A4Y1R4P4"/>
<proteinExistence type="predicted"/>
<evidence type="ECO:0000256" key="1">
    <source>
        <dbReference type="SAM" id="MobiDB-lite"/>
    </source>
</evidence>
<reference evidence="2" key="1">
    <citation type="journal article" date="2019" name="Science">
        <title>Mutation of a bHLH transcription factor allowed almond domestication.</title>
        <authorList>
            <person name="Sanchez-Perez R."/>
            <person name="Pavan S."/>
            <person name="Mazzeo R."/>
            <person name="Moldovan C."/>
            <person name="Aiese Cigliano R."/>
            <person name="Del Cueto J."/>
            <person name="Ricciardi F."/>
            <person name="Lotti C."/>
            <person name="Ricciardi L."/>
            <person name="Dicenta F."/>
            <person name="Lopez-Marques R.L."/>
            <person name="Lindberg Moller B."/>
        </authorList>
    </citation>
    <scope>NUCLEOTIDE SEQUENCE</scope>
</reference>
<gene>
    <name evidence="2" type="ORF">Prudu_008704</name>
</gene>